<accession>A0A6C0H3P1</accession>
<proteinExistence type="predicted"/>
<evidence type="ECO:0000313" key="1">
    <source>
        <dbReference type="EMBL" id="QHT75000.1"/>
    </source>
</evidence>
<sequence length="404" mass="47416">MSSAESENVITLASMKEIAPKFTRSAVEGLGSRVSMTDSDEAYGLQLFCYVQCGPEDEPLLSQCRGVVFNDQNIVMRAFPYTIEYSDDQSNEIETNISSKMQDCRIFDSYEGTLIRMFYYKKWFTCTHRKLNAFRSKWASKESFGTAFKKALDAEVKNNDVLRDSLPENGECLLERFQTILDTSKQYMFLVLNNDENRIVCDAPSRPTLLHVGTFVDGELSMDENVHIPHPKEHTFDNSEDMVDYVRNINIREKQGVIIFAPNNKQYKILHEQYVELFKVRGNEPSIKFRYIQVRLNSHLTNYLYNLYPHMGPKFEEYEEVLYSIAQNIYKSYVDRYIKKKWVTVAVEEYNVMKKCHSFHEQDRKQNRISLKKVIELLNEQSPSSLNKMIRKFQNEKDHPQEEK</sequence>
<dbReference type="EMBL" id="MN739860">
    <property type="protein sequence ID" value="QHT75000.1"/>
    <property type="molecule type" value="Genomic_DNA"/>
</dbReference>
<dbReference type="AlphaFoldDB" id="A0A6C0H3P1"/>
<protein>
    <submittedName>
        <fullName evidence="1">Uncharacterized protein</fullName>
    </submittedName>
</protein>
<organism evidence="1">
    <name type="scientific">viral metagenome</name>
    <dbReference type="NCBI Taxonomy" id="1070528"/>
    <lineage>
        <taxon>unclassified sequences</taxon>
        <taxon>metagenomes</taxon>
        <taxon>organismal metagenomes</taxon>
    </lineage>
</organism>
<reference evidence="1" key="1">
    <citation type="journal article" date="2020" name="Nature">
        <title>Giant virus diversity and host interactions through global metagenomics.</title>
        <authorList>
            <person name="Schulz F."/>
            <person name="Roux S."/>
            <person name="Paez-Espino D."/>
            <person name="Jungbluth S."/>
            <person name="Walsh D.A."/>
            <person name="Denef V.J."/>
            <person name="McMahon K.D."/>
            <person name="Konstantinidis K.T."/>
            <person name="Eloe-Fadrosh E.A."/>
            <person name="Kyrpides N.C."/>
            <person name="Woyke T."/>
        </authorList>
    </citation>
    <scope>NUCLEOTIDE SEQUENCE</scope>
    <source>
        <strain evidence="1">GVMAG-M-3300023179-62</strain>
    </source>
</reference>
<name>A0A6C0H3P1_9ZZZZ</name>